<proteinExistence type="predicted"/>
<reference evidence="2 3" key="1">
    <citation type="submission" date="2018-10" db="EMBL/GenBank/DDBJ databases">
        <authorList>
            <person name="Zhang X."/>
        </authorList>
    </citation>
    <scope>NUCLEOTIDE SEQUENCE [LARGE SCALE GENOMIC DNA]</scope>
    <source>
        <strain evidence="2 3">SK-G1</strain>
    </source>
</reference>
<accession>A0A3G2R6G5</accession>
<evidence type="ECO:0000256" key="1">
    <source>
        <dbReference type="SAM" id="Phobius"/>
    </source>
</evidence>
<dbReference type="Gene3D" id="1.10.1760.20">
    <property type="match status" value="1"/>
</dbReference>
<dbReference type="KEGG" id="bacg:D2962_10525"/>
<feature type="transmembrane region" description="Helical" evidence="1">
    <location>
        <begin position="102"/>
        <end position="127"/>
    </location>
</feature>
<keyword evidence="1" id="KW-1133">Transmembrane helix</keyword>
<dbReference type="Proteomes" id="UP000280960">
    <property type="component" value="Chromosome"/>
</dbReference>
<feature type="transmembrane region" description="Helical" evidence="1">
    <location>
        <begin position="6"/>
        <end position="23"/>
    </location>
</feature>
<gene>
    <name evidence="2" type="ORF">D2962_10525</name>
</gene>
<name>A0A3G2R6G5_9FIRM</name>
<dbReference type="Pfam" id="PF07456">
    <property type="entry name" value="Hpre_diP_synt_I"/>
    <property type="match status" value="1"/>
</dbReference>
<protein>
    <submittedName>
        <fullName evidence="2">Gx transporter family protein</fullName>
    </submittedName>
</protein>
<dbReference type="EMBL" id="CP033169">
    <property type="protein sequence ID" value="AYO30983.1"/>
    <property type="molecule type" value="Genomic_DNA"/>
</dbReference>
<dbReference type="InterPro" id="IPR014535">
    <property type="entry name" value="Hpre_diP_synt_I"/>
</dbReference>
<organism evidence="2 3">
    <name type="scientific">Biomaibacter acetigenes</name>
    <dbReference type="NCBI Taxonomy" id="2316383"/>
    <lineage>
        <taxon>Bacteria</taxon>
        <taxon>Bacillati</taxon>
        <taxon>Bacillota</taxon>
        <taxon>Clostridia</taxon>
        <taxon>Thermosediminibacterales</taxon>
        <taxon>Tepidanaerobacteraceae</taxon>
        <taxon>Biomaibacter</taxon>
    </lineage>
</organism>
<sequence>MVKHQKIIYLSLLVTFGLVLHIIENMIPVPFPIPGAKLGLANIISLLAIVMYGVKEGLTVNILRCLIGALLTGSMSSLLYSLSGAVLSTLMMALFYKYFRKVFSLVGISIVGGVTHNIAQVTVASIILSTFGLYIYLPFLMVIGLFTGFFTGLAAFFISQNLFITLNKFNLPGEERIKR</sequence>
<dbReference type="AlphaFoldDB" id="A0A3G2R6G5"/>
<evidence type="ECO:0000313" key="2">
    <source>
        <dbReference type="EMBL" id="AYO30983.1"/>
    </source>
</evidence>
<evidence type="ECO:0000313" key="3">
    <source>
        <dbReference type="Proteomes" id="UP000280960"/>
    </source>
</evidence>
<dbReference type="InterPro" id="IPR010898">
    <property type="entry name" value="Hpre_diP_synth_I"/>
</dbReference>
<keyword evidence="3" id="KW-1185">Reference proteome</keyword>
<keyword evidence="1" id="KW-0812">Transmembrane</keyword>
<dbReference type="PIRSF" id="PIRSF027391">
    <property type="entry name" value="Hpre_diP_synt_I"/>
    <property type="match status" value="1"/>
</dbReference>
<dbReference type="RefSeq" id="WP_122014945.1">
    <property type="nucleotide sequence ID" value="NZ_CP033169.1"/>
</dbReference>
<feature type="transmembrane region" description="Helical" evidence="1">
    <location>
        <begin position="133"/>
        <end position="158"/>
    </location>
</feature>
<keyword evidence="1" id="KW-0472">Membrane</keyword>
<feature type="transmembrane region" description="Helical" evidence="1">
    <location>
        <begin position="66"/>
        <end position="95"/>
    </location>
</feature>